<dbReference type="PANTHER" id="PTHR10067">
    <property type="entry name" value="PHOSPHATIDYLSERINE DECARBOXYLASE"/>
    <property type="match status" value="1"/>
</dbReference>
<evidence type="ECO:0000256" key="5">
    <source>
        <dbReference type="ARBA" id="ARBA00022793"/>
    </source>
</evidence>
<keyword evidence="10" id="KW-0670">Pyruvate</keyword>
<dbReference type="GO" id="GO:0004609">
    <property type="term" value="F:phosphatidylserine decarboxylase activity"/>
    <property type="evidence" value="ECO:0007669"/>
    <property type="project" value="UniProtKB-EC"/>
</dbReference>
<evidence type="ECO:0000256" key="4">
    <source>
        <dbReference type="ARBA" id="ARBA00022516"/>
    </source>
</evidence>
<dbReference type="UniPathway" id="UPA00558"/>
<evidence type="ECO:0000313" key="13">
    <source>
        <dbReference type="Proteomes" id="UP000734854"/>
    </source>
</evidence>
<comment type="cofactor">
    <cofactor evidence="1">
        <name>pyruvate</name>
        <dbReference type="ChEBI" id="CHEBI:15361"/>
    </cofactor>
</comment>
<comment type="pathway">
    <text evidence="11">Phospholipid metabolism; phosphatidylethanolamine biosynthesis.</text>
</comment>
<comment type="pathway">
    <text evidence="2">Lipid metabolism.</text>
</comment>
<evidence type="ECO:0000256" key="9">
    <source>
        <dbReference type="ARBA" id="ARBA00023264"/>
    </source>
</evidence>
<dbReference type="EC" id="4.1.1.65" evidence="3"/>
<dbReference type="Pfam" id="PF02666">
    <property type="entry name" value="PS_Dcarbxylase"/>
    <property type="match status" value="2"/>
</dbReference>
<keyword evidence="7" id="KW-0594">Phospholipid biosynthesis</keyword>
<dbReference type="InterPro" id="IPR003817">
    <property type="entry name" value="PS_Dcarbxylase"/>
</dbReference>
<keyword evidence="8" id="KW-0456">Lyase</keyword>
<sequence length="506" mass="56510">MKQRGIEPEFSPDAKAAFLRLLPLRSISRLWGNLTSVEIPAWSRPFIYKAWARAFHCDLDEASLPLEKYASLQDFFVRSLKEGTRPIDPDPKSMVSPVDGKVLRLGELKGTGCMIEQVKGFSYSAVSLLGANSTIHEAANEDGNKKYPLQISEDSSKKSWWHVSFASPKVRNPVTSYVFHMDSSLEIPAWSRPFIYKAWARAFHCDLDEASLPLEKYASLQDFFVRSLKEGTRPIDPDPKSMVSPVDGKVLRLGELKGTGCMIEQVKGFSYSAVSLLGANSTIHEAANEDGNKKYPLQISEDSSKKSWWHVSFASPKVRNPVTSPKKGIYYCVIYLNPGDYHRVHSPVDWKILSRRHFSGILKFGHLYPTNERAIRTIRNLHIENERVVLEGQWNEGFLAIAAIGATNVGSIKLLIEPELRTNQPKTKLFPSSSPDERVYDPPGVGLTVKKGEEIAAFNMGSTVILVFQAPVSELSESNCISDFKFSVGVGDRIRVGEAIGRWGNC</sequence>
<comment type="caution">
    <text evidence="12">The sequence shown here is derived from an EMBL/GenBank/DDBJ whole genome shotgun (WGS) entry which is preliminary data.</text>
</comment>
<dbReference type="GO" id="GO:0005739">
    <property type="term" value="C:mitochondrion"/>
    <property type="evidence" value="ECO:0007669"/>
    <property type="project" value="TreeGrafter"/>
</dbReference>
<dbReference type="GO" id="GO:0006646">
    <property type="term" value="P:phosphatidylethanolamine biosynthetic process"/>
    <property type="evidence" value="ECO:0007669"/>
    <property type="project" value="UniProtKB-UniPathway"/>
</dbReference>
<organism evidence="12 13">
    <name type="scientific">Zingiber officinale</name>
    <name type="common">Ginger</name>
    <name type="synonym">Amomum zingiber</name>
    <dbReference type="NCBI Taxonomy" id="94328"/>
    <lineage>
        <taxon>Eukaryota</taxon>
        <taxon>Viridiplantae</taxon>
        <taxon>Streptophyta</taxon>
        <taxon>Embryophyta</taxon>
        <taxon>Tracheophyta</taxon>
        <taxon>Spermatophyta</taxon>
        <taxon>Magnoliopsida</taxon>
        <taxon>Liliopsida</taxon>
        <taxon>Zingiberales</taxon>
        <taxon>Zingiberaceae</taxon>
        <taxon>Zingiber</taxon>
    </lineage>
</organism>
<keyword evidence="6" id="KW-0443">Lipid metabolism</keyword>
<evidence type="ECO:0000256" key="7">
    <source>
        <dbReference type="ARBA" id="ARBA00023209"/>
    </source>
</evidence>
<keyword evidence="9" id="KW-1208">Phospholipid metabolism</keyword>
<evidence type="ECO:0000256" key="3">
    <source>
        <dbReference type="ARBA" id="ARBA00012243"/>
    </source>
</evidence>
<reference evidence="12 13" key="1">
    <citation type="submission" date="2020-08" db="EMBL/GenBank/DDBJ databases">
        <title>Plant Genome Project.</title>
        <authorList>
            <person name="Zhang R.-G."/>
        </authorList>
    </citation>
    <scope>NUCLEOTIDE SEQUENCE [LARGE SCALE GENOMIC DNA]</scope>
    <source>
        <tissue evidence="12">Rhizome</tissue>
    </source>
</reference>
<gene>
    <name evidence="12" type="ORF">ZIOFF_045742</name>
</gene>
<accession>A0A8J5G1I1</accession>
<dbReference type="NCBIfam" id="TIGR00163">
    <property type="entry name" value="PS_decarb"/>
    <property type="match status" value="1"/>
</dbReference>
<dbReference type="InterPro" id="IPR033177">
    <property type="entry name" value="PSD-B"/>
</dbReference>
<evidence type="ECO:0000256" key="2">
    <source>
        <dbReference type="ARBA" id="ARBA00005189"/>
    </source>
</evidence>
<evidence type="ECO:0000256" key="6">
    <source>
        <dbReference type="ARBA" id="ARBA00023098"/>
    </source>
</evidence>
<dbReference type="Proteomes" id="UP000734854">
    <property type="component" value="Unassembled WGS sequence"/>
</dbReference>
<proteinExistence type="predicted"/>
<evidence type="ECO:0000256" key="1">
    <source>
        <dbReference type="ARBA" id="ARBA00001928"/>
    </source>
</evidence>
<dbReference type="AlphaFoldDB" id="A0A8J5G1I1"/>
<name>A0A8J5G1I1_ZINOF</name>
<evidence type="ECO:0000256" key="11">
    <source>
        <dbReference type="ARBA" id="ARBA00024326"/>
    </source>
</evidence>
<evidence type="ECO:0000256" key="10">
    <source>
        <dbReference type="ARBA" id="ARBA00023317"/>
    </source>
</evidence>
<protein>
    <recommendedName>
        <fullName evidence="3">phosphatidylserine decarboxylase</fullName>
        <ecNumber evidence="3">4.1.1.65</ecNumber>
    </recommendedName>
</protein>
<keyword evidence="4" id="KW-0444">Lipid biosynthesis</keyword>
<keyword evidence="13" id="KW-1185">Reference proteome</keyword>
<evidence type="ECO:0000313" key="12">
    <source>
        <dbReference type="EMBL" id="KAG6497836.1"/>
    </source>
</evidence>
<dbReference type="EMBL" id="JACMSC010000012">
    <property type="protein sequence ID" value="KAG6497836.1"/>
    <property type="molecule type" value="Genomic_DNA"/>
</dbReference>
<dbReference type="PANTHER" id="PTHR10067:SF6">
    <property type="entry name" value="PHOSPHATIDYLSERINE DECARBOXYLASE PROENZYME, MITOCHONDRIAL"/>
    <property type="match status" value="1"/>
</dbReference>
<keyword evidence="5" id="KW-0210">Decarboxylase</keyword>
<evidence type="ECO:0000256" key="8">
    <source>
        <dbReference type="ARBA" id="ARBA00023239"/>
    </source>
</evidence>